<dbReference type="PROSITE" id="PS00122">
    <property type="entry name" value="CARBOXYLESTERASE_B_1"/>
    <property type="match status" value="1"/>
</dbReference>
<comment type="similarity">
    <text evidence="1 3">Belongs to the type-B carboxylesterase/lipase family.</text>
</comment>
<dbReference type="EMBL" id="JADNYJ010000151">
    <property type="protein sequence ID" value="KAF8879215.1"/>
    <property type="molecule type" value="Genomic_DNA"/>
</dbReference>
<protein>
    <recommendedName>
        <fullName evidence="3">Carboxylic ester hydrolase</fullName>
        <ecNumber evidence="3">3.1.1.-</ecNumber>
    </recommendedName>
</protein>
<dbReference type="Pfam" id="PF00135">
    <property type="entry name" value="COesterase"/>
    <property type="match status" value="1"/>
</dbReference>
<feature type="chain" id="PRO_5040545777" description="Carboxylic ester hydrolase" evidence="3">
    <location>
        <begin position="22"/>
        <end position="691"/>
    </location>
</feature>
<accession>A0A9P5THS4</accession>
<reference evidence="5" key="1">
    <citation type="submission" date="2020-11" db="EMBL/GenBank/DDBJ databases">
        <authorList>
            <consortium name="DOE Joint Genome Institute"/>
            <person name="Ahrendt S."/>
            <person name="Riley R."/>
            <person name="Andreopoulos W."/>
            <person name="LaButti K."/>
            <person name="Pangilinan J."/>
            <person name="Ruiz-duenas F.J."/>
            <person name="Barrasa J.M."/>
            <person name="Sanchez-Garcia M."/>
            <person name="Camarero S."/>
            <person name="Miyauchi S."/>
            <person name="Serrano A."/>
            <person name="Linde D."/>
            <person name="Babiker R."/>
            <person name="Drula E."/>
            <person name="Ayuso-Fernandez I."/>
            <person name="Pacheco R."/>
            <person name="Padilla G."/>
            <person name="Ferreira P."/>
            <person name="Barriuso J."/>
            <person name="Kellner H."/>
            <person name="Castanera R."/>
            <person name="Alfaro M."/>
            <person name="Ramirez L."/>
            <person name="Pisabarro A.G."/>
            <person name="Kuo A."/>
            <person name="Tritt A."/>
            <person name="Lipzen A."/>
            <person name="He G."/>
            <person name="Yan M."/>
            <person name="Ng V."/>
            <person name="Cullen D."/>
            <person name="Martin F."/>
            <person name="Rosso M.-N."/>
            <person name="Henrissat B."/>
            <person name="Hibbett D."/>
            <person name="Martinez A.T."/>
            <person name="Grigoriev I.V."/>
        </authorList>
    </citation>
    <scope>NUCLEOTIDE SEQUENCE</scope>
    <source>
        <strain evidence="5">AH 44721</strain>
    </source>
</reference>
<proteinExistence type="inferred from homology"/>
<feature type="signal peptide" evidence="3">
    <location>
        <begin position="1"/>
        <end position="21"/>
    </location>
</feature>
<dbReference type="InterPro" id="IPR002018">
    <property type="entry name" value="CarbesteraseB"/>
</dbReference>
<dbReference type="PANTHER" id="PTHR43142:SF3">
    <property type="entry name" value="PUTATIVE (AFU_ORTHOLOGUE AFUA_3G09070)-RELATED"/>
    <property type="match status" value="1"/>
</dbReference>
<dbReference type="SUPFAM" id="SSF53474">
    <property type="entry name" value="alpha/beta-Hydrolases"/>
    <property type="match status" value="1"/>
</dbReference>
<evidence type="ECO:0000313" key="5">
    <source>
        <dbReference type="EMBL" id="KAF8879215.1"/>
    </source>
</evidence>
<keyword evidence="2 3" id="KW-0378">Hydrolase</keyword>
<feature type="domain" description="Carboxylesterase type B" evidence="4">
    <location>
        <begin position="175"/>
        <end position="681"/>
    </location>
</feature>
<dbReference type="PROSITE" id="PS00941">
    <property type="entry name" value="CARBOXYLESTERASE_B_2"/>
    <property type="match status" value="1"/>
</dbReference>
<keyword evidence="6" id="KW-1185">Reference proteome</keyword>
<dbReference type="PANTHER" id="PTHR43142">
    <property type="entry name" value="CARBOXYLIC ESTER HYDROLASE"/>
    <property type="match status" value="1"/>
</dbReference>
<dbReference type="AlphaFoldDB" id="A0A9P5THS4"/>
<evidence type="ECO:0000313" key="6">
    <source>
        <dbReference type="Proteomes" id="UP000724874"/>
    </source>
</evidence>
<dbReference type="Gene3D" id="3.40.50.1820">
    <property type="entry name" value="alpha/beta hydrolase"/>
    <property type="match status" value="1"/>
</dbReference>
<evidence type="ECO:0000256" key="2">
    <source>
        <dbReference type="ARBA" id="ARBA00022801"/>
    </source>
</evidence>
<dbReference type="EC" id="3.1.1.-" evidence="3"/>
<dbReference type="InterPro" id="IPR019819">
    <property type="entry name" value="Carboxylesterase_B_CS"/>
</dbReference>
<name>A0A9P5THS4_GYMJU</name>
<comment type="caution">
    <text evidence="5">The sequence shown here is derived from an EMBL/GenBank/DDBJ whole genome shotgun (WGS) entry which is preliminary data.</text>
</comment>
<evidence type="ECO:0000259" key="4">
    <source>
        <dbReference type="Pfam" id="PF00135"/>
    </source>
</evidence>
<organism evidence="5 6">
    <name type="scientific">Gymnopilus junonius</name>
    <name type="common">Spectacular rustgill mushroom</name>
    <name type="synonym">Gymnopilus spectabilis subsp. junonius</name>
    <dbReference type="NCBI Taxonomy" id="109634"/>
    <lineage>
        <taxon>Eukaryota</taxon>
        <taxon>Fungi</taxon>
        <taxon>Dikarya</taxon>
        <taxon>Basidiomycota</taxon>
        <taxon>Agaricomycotina</taxon>
        <taxon>Agaricomycetes</taxon>
        <taxon>Agaricomycetidae</taxon>
        <taxon>Agaricales</taxon>
        <taxon>Agaricineae</taxon>
        <taxon>Hymenogastraceae</taxon>
        <taxon>Gymnopilus</taxon>
    </lineage>
</organism>
<dbReference type="InterPro" id="IPR029058">
    <property type="entry name" value="AB_hydrolase_fold"/>
</dbReference>
<sequence>MLRPFLRVPVFAVIAPVCVQAVPSTSSIGSDLTFLFQNDLNWPQATTHNGTILISKPQTNAKALASCKQLNETFIPTEGIHFQSDIKSLMNFLAFQSDSPNQKFWVASSPAIPCAAISLHGGIQSVRCSTELPAFCSQSAPFRPNTNVDPNPNFHVQVKSKKLMVLGTRDALSFRFIGIPYADPFERFTYSKVFSSQASINALNYGSPCTQAGSGSEDCLFLNIYTPFLPQNSATSRNLKPVMFWIHGGAFTSGEGSDGIFDGGNMASRGDVVIVTINYRLGTQGFLTLLDGVTNGNFGIADQITALQWVHDHITDFGGDPNRVTLFGQSAGAGSVRALLAAKPAFGLFQGAIPQSNLGGFGFASTYSKYFTLEESVTQFSQPLVESVGCANVTDVLACLRAVPATTIFNAPNSTAESPRFIVVDGHFITTDQLEVNGAGPAAKAHVMFGWMRDDGADFIGNFPAAGETLETALLEAGYAYDLPDISAVNSELFPSPNSADTLENLFNVTSRVGTDGEFRCVDQATLISAAKHKVFPTIFAYQFDRSYAGFEPIPGTCVPPATAEFPNGDPSLPYFGAFNRCHSGELFYMFGTLGQNEQPFRDDGDLIMSQVSVDIWTSFSRSFNPTPDPAFLNARGFTNTTATLSCAGKWEQVTPKNKTPLRLLDLPLSLSAFQEEEQCALLGIPFDFFG</sequence>
<dbReference type="OrthoDB" id="408631at2759"/>
<evidence type="ECO:0000256" key="1">
    <source>
        <dbReference type="ARBA" id="ARBA00005964"/>
    </source>
</evidence>
<dbReference type="GO" id="GO:0016787">
    <property type="term" value="F:hydrolase activity"/>
    <property type="evidence" value="ECO:0007669"/>
    <property type="project" value="UniProtKB-KW"/>
</dbReference>
<gene>
    <name evidence="5" type="ORF">CPB84DRAFT_1817433</name>
</gene>
<keyword evidence="3" id="KW-0732">Signal</keyword>
<dbReference type="InterPro" id="IPR019826">
    <property type="entry name" value="Carboxylesterase_B_AS"/>
</dbReference>
<dbReference type="Proteomes" id="UP000724874">
    <property type="component" value="Unassembled WGS sequence"/>
</dbReference>
<evidence type="ECO:0000256" key="3">
    <source>
        <dbReference type="RuleBase" id="RU361235"/>
    </source>
</evidence>